<name>A0A8D8ZZU1_9HEMI</name>
<organism evidence="2">
    <name type="scientific">Cacopsylla melanoneura</name>
    <dbReference type="NCBI Taxonomy" id="428564"/>
    <lineage>
        <taxon>Eukaryota</taxon>
        <taxon>Metazoa</taxon>
        <taxon>Ecdysozoa</taxon>
        <taxon>Arthropoda</taxon>
        <taxon>Hexapoda</taxon>
        <taxon>Insecta</taxon>
        <taxon>Pterygota</taxon>
        <taxon>Neoptera</taxon>
        <taxon>Paraneoptera</taxon>
        <taxon>Hemiptera</taxon>
        <taxon>Sternorrhyncha</taxon>
        <taxon>Psylloidea</taxon>
        <taxon>Psyllidae</taxon>
        <taxon>Psyllinae</taxon>
        <taxon>Cacopsylla</taxon>
    </lineage>
</organism>
<evidence type="ECO:0000256" key="1">
    <source>
        <dbReference type="SAM" id="MobiDB-lite"/>
    </source>
</evidence>
<accession>A0A8D8ZZU1</accession>
<reference evidence="2" key="1">
    <citation type="submission" date="2021-05" db="EMBL/GenBank/DDBJ databases">
        <authorList>
            <person name="Alioto T."/>
            <person name="Alioto T."/>
            <person name="Gomez Garrido J."/>
        </authorList>
    </citation>
    <scope>NUCLEOTIDE SEQUENCE</scope>
</reference>
<feature type="region of interest" description="Disordered" evidence="1">
    <location>
        <begin position="111"/>
        <end position="134"/>
    </location>
</feature>
<feature type="region of interest" description="Disordered" evidence="1">
    <location>
        <begin position="31"/>
        <end position="62"/>
    </location>
</feature>
<evidence type="ECO:0000313" key="2">
    <source>
        <dbReference type="EMBL" id="CAG6755062.1"/>
    </source>
</evidence>
<protein>
    <submittedName>
        <fullName evidence="2">Uncharacterized protein</fullName>
    </submittedName>
</protein>
<proteinExistence type="predicted"/>
<sequence>MDPPYLNNVANTARNNDRMDPPYLNKVANTATNNDRIEPHRTDNTVSPHTINQSPSSSNRRRISFKAQLENVRVFDSEMAASEISEWTPNQRNGNTSPVEYNTTNENARISESRHHNIQSPSSPANFGPRNSGSQNDNVVAANLVSQIDSKYRHLNTSEKLTFIHKFFYMCPLVRNQFDLILELCHKKGDRVLLALFEIVLNKVIDCESKGNGNDMMKAILENQLRLLTKIGIDELIKTPVICEDKWSPLRIWCFVCQYQTIDDAVKVLERYFLLEEDRRLWALSYDESDLTPFCYVVTNLLRAYSREEDADRVLMIHLCCLLLALYKNSPQNSSPDFPRVLECSVLTLLDSYLFTFYKSLKPKPAHVSDDDLDYYSEDERQRHDEENVDPERERESACYREEFRDLGLKLPALMDNLLDVAPELCSASYCKSFIRACVMYFVRSSVSDRVINIDHAIELMKTVPHIYTFHEEGNVIVLKDIYSEEEIFAMLSYAFHNIANSPSLVQAIKRNTTIVMIHLEQTSQIRVHVGPQHSSQSIHGSSLVNSLRHYLPNHLKMHNRTPMMRVKKVLKSRLLGKMAHLELSDEQPEDSDSWLHLDNLSVIAHIHAIQNKELLKPPLPNTYHEQNHLG</sequence>
<feature type="compositionally biased region" description="Polar residues" evidence="1">
    <location>
        <begin position="118"/>
        <end position="134"/>
    </location>
</feature>
<dbReference type="EMBL" id="HBUF01540951">
    <property type="protein sequence ID" value="CAG6755062.1"/>
    <property type="molecule type" value="Transcribed_RNA"/>
</dbReference>
<dbReference type="AlphaFoldDB" id="A0A8D8ZZU1"/>
<feature type="compositionally biased region" description="Polar residues" evidence="1">
    <location>
        <begin position="44"/>
        <end position="58"/>
    </location>
</feature>